<dbReference type="Proteomes" id="UP000322631">
    <property type="component" value="Chromosome"/>
</dbReference>
<feature type="coiled-coil region" evidence="1">
    <location>
        <begin position="18"/>
        <end position="89"/>
    </location>
</feature>
<evidence type="ECO:0000313" key="3">
    <source>
        <dbReference type="EMBL" id="QEK14165.1"/>
    </source>
</evidence>
<organism evidence="3 4">
    <name type="scientific">Thermococcus aciditolerans</name>
    <dbReference type="NCBI Taxonomy" id="2598455"/>
    <lineage>
        <taxon>Archaea</taxon>
        <taxon>Methanobacteriati</taxon>
        <taxon>Methanobacteriota</taxon>
        <taxon>Thermococci</taxon>
        <taxon>Thermococcales</taxon>
        <taxon>Thermococcaceae</taxon>
        <taxon>Thermococcus</taxon>
    </lineage>
</organism>
<evidence type="ECO:0000313" key="4">
    <source>
        <dbReference type="Proteomes" id="UP000322631"/>
    </source>
</evidence>
<feature type="compositionally biased region" description="Basic and acidic residues" evidence="2">
    <location>
        <begin position="184"/>
        <end position="199"/>
    </location>
</feature>
<feature type="region of interest" description="Disordered" evidence="2">
    <location>
        <begin position="176"/>
        <end position="199"/>
    </location>
</feature>
<evidence type="ECO:0000256" key="2">
    <source>
        <dbReference type="SAM" id="MobiDB-lite"/>
    </source>
</evidence>
<gene>
    <name evidence="3" type="ORF">FPV09_02475</name>
</gene>
<keyword evidence="4" id="KW-1185">Reference proteome</keyword>
<accession>A0A5C0SHW1</accession>
<sequence length="199" mass="22865">MGLLSRFFGRKNPLDIPIDQLRENQVKLDMQIRKIEDEIAEIDAQIAALFQRAKEARSKSEELTIATKIKTLNKRKQSLQNTHAQLNKQLMLVANLLIIKENEAILKDTPTWEILRKMSPEELEKHLVSMQLDAQNLNENLNTMLGYTDQALGAGIEFEEDEELQEIMRTIQAVKEGELEPEAAAEKVTKERKEEAELE</sequence>
<reference evidence="3 4" key="1">
    <citation type="submission" date="2019-07" db="EMBL/GenBank/DDBJ databases">
        <title>Complete genome of Thermococcus acidophilus.</title>
        <authorList>
            <person name="Li X."/>
        </authorList>
    </citation>
    <scope>NUCLEOTIDE SEQUENCE [LARGE SCALE GENOMIC DNA]</scope>
    <source>
        <strain evidence="3 4">SY113</strain>
    </source>
</reference>
<evidence type="ECO:0000256" key="1">
    <source>
        <dbReference type="SAM" id="Coils"/>
    </source>
</evidence>
<dbReference type="AlphaFoldDB" id="A0A5C0SHW1"/>
<name>A0A5C0SHW1_9EURY</name>
<protein>
    <submittedName>
        <fullName evidence="3">Uncharacterized protein</fullName>
    </submittedName>
</protein>
<dbReference type="EMBL" id="CP041932">
    <property type="protein sequence ID" value="QEK14165.1"/>
    <property type="molecule type" value="Genomic_DNA"/>
</dbReference>
<keyword evidence="1" id="KW-0175">Coiled coil</keyword>
<dbReference type="GeneID" id="41608684"/>
<proteinExistence type="predicted"/>
<dbReference type="RefSeq" id="WP_148882252.1">
    <property type="nucleotide sequence ID" value="NZ_CP041932.1"/>
</dbReference>
<dbReference type="KEGG" id="them:FPV09_02475"/>